<sequence>MRLTVLACTAASINGVPRLRELEMYRVRRRRTEAIPQGALFPDSPLCGVAAYVHLDFAFSGFALTVEDSQGLLTAHATRIAPPGRDQHGTLGQEGASSYPFPSVESIAGGQIQGRTLSTFVEWCKISSVWPLTQARAPIATNGCDCYGEFPEVRLQPGLAGYSV</sequence>
<organism evidence="1">
    <name type="scientific">Dichomitus squalens</name>
    <dbReference type="NCBI Taxonomy" id="114155"/>
    <lineage>
        <taxon>Eukaryota</taxon>
        <taxon>Fungi</taxon>
        <taxon>Dikarya</taxon>
        <taxon>Basidiomycota</taxon>
        <taxon>Agaricomycotina</taxon>
        <taxon>Agaricomycetes</taxon>
        <taxon>Polyporales</taxon>
        <taxon>Polyporaceae</taxon>
        <taxon>Dichomitus</taxon>
    </lineage>
</organism>
<dbReference type="AlphaFoldDB" id="A0A4Q9MJA3"/>
<reference evidence="1" key="1">
    <citation type="submission" date="2019-01" db="EMBL/GenBank/DDBJ databases">
        <title>Draft genome sequences of three monokaryotic isolates of the white-rot basidiomycete fungus Dichomitus squalens.</title>
        <authorList>
            <consortium name="DOE Joint Genome Institute"/>
            <person name="Lopez S.C."/>
            <person name="Andreopoulos B."/>
            <person name="Pangilinan J."/>
            <person name="Lipzen A."/>
            <person name="Riley R."/>
            <person name="Ahrendt S."/>
            <person name="Ng V."/>
            <person name="Barry K."/>
            <person name="Daum C."/>
            <person name="Grigoriev I.V."/>
            <person name="Hilden K.S."/>
            <person name="Makela M.R."/>
            <person name="de Vries R.P."/>
        </authorList>
    </citation>
    <scope>NUCLEOTIDE SEQUENCE [LARGE SCALE GENOMIC DNA]</scope>
    <source>
        <strain evidence="1">OM18370.1</strain>
    </source>
</reference>
<protein>
    <submittedName>
        <fullName evidence="1">Uncharacterized protein</fullName>
    </submittedName>
</protein>
<dbReference type="Proteomes" id="UP000292957">
    <property type="component" value="Unassembled WGS sequence"/>
</dbReference>
<name>A0A4Q9MJA3_9APHY</name>
<dbReference type="EMBL" id="ML143431">
    <property type="protein sequence ID" value="TBU27549.1"/>
    <property type="molecule type" value="Genomic_DNA"/>
</dbReference>
<accession>A0A4Q9MJA3</accession>
<gene>
    <name evidence="1" type="ORF">BD311DRAFT_797719</name>
</gene>
<evidence type="ECO:0000313" key="1">
    <source>
        <dbReference type="EMBL" id="TBU27549.1"/>
    </source>
</evidence>
<proteinExistence type="predicted"/>